<dbReference type="Gene3D" id="2.170.140.10">
    <property type="entry name" value="Chitin binding domain"/>
    <property type="match status" value="1"/>
</dbReference>
<dbReference type="InterPro" id="IPR002557">
    <property type="entry name" value="Chitin-bd_dom"/>
</dbReference>
<dbReference type="Pfam" id="PF01607">
    <property type="entry name" value="CBM_14"/>
    <property type="match status" value="1"/>
</dbReference>
<keyword evidence="6" id="KW-0624">Polysaccharide degradation</keyword>
<comment type="catalytic activity">
    <reaction evidence="1">
        <text>Random endo-hydrolysis of N-acetyl-beta-D-glucosaminide (1-&gt;4)-beta-linkages in chitin and chitodextrins.</text>
        <dbReference type="EC" id="3.2.1.14"/>
    </reaction>
</comment>
<organism evidence="10 11">
    <name type="scientific">Oikopleura dioica</name>
    <name type="common">Tunicate</name>
    <dbReference type="NCBI Taxonomy" id="34765"/>
    <lineage>
        <taxon>Eukaryota</taxon>
        <taxon>Metazoa</taxon>
        <taxon>Chordata</taxon>
        <taxon>Tunicata</taxon>
        <taxon>Appendicularia</taxon>
        <taxon>Copelata</taxon>
        <taxon>Oikopleuridae</taxon>
        <taxon>Oikopleura</taxon>
    </lineage>
</organism>
<evidence type="ECO:0000313" key="11">
    <source>
        <dbReference type="Proteomes" id="UP001158576"/>
    </source>
</evidence>
<evidence type="ECO:0000256" key="5">
    <source>
        <dbReference type="ARBA" id="ARBA00022737"/>
    </source>
</evidence>
<dbReference type="EMBL" id="OU015567">
    <property type="protein sequence ID" value="CAG5110601.1"/>
    <property type="molecule type" value="Genomic_DNA"/>
</dbReference>
<dbReference type="PANTHER" id="PTHR23301">
    <property type="entry name" value="CHITIN BINDING PERITROPHIN-A"/>
    <property type="match status" value="1"/>
</dbReference>
<keyword evidence="3" id="KW-0147">Chitin-binding</keyword>
<evidence type="ECO:0000256" key="8">
    <source>
        <dbReference type="ARBA" id="ARBA00023180"/>
    </source>
</evidence>
<evidence type="ECO:0000256" key="2">
    <source>
        <dbReference type="ARBA" id="ARBA00012729"/>
    </source>
</evidence>
<dbReference type="SMART" id="SM00494">
    <property type="entry name" value="ChtBD2"/>
    <property type="match status" value="1"/>
</dbReference>
<keyword evidence="8" id="KW-0325">Glycoprotein</keyword>
<gene>
    <name evidence="10" type="ORF">OKIOD_LOCUS13750</name>
</gene>
<dbReference type="PANTHER" id="PTHR23301:SF0">
    <property type="entry name" value="CHITIN-BINDING TYPE-2 DOMAIN-CONTAINING PROTEIN-RELATED"/>
    <property type="match status" value="1"/>
</dbReference>
<accession>A0ABN7T4T4</accession>
<keyword evidence="4" id="KW-0732">Signal</keyword>
<sequence>MFPHAECNKFYHCAHGRTFIKNCPSGTVFDPKLQICNWPHAVDCPKTTTTTTTTTTTAKATTTTLNLIQILQNQRAMLLDVQEIQEIEKIEEDEGEEEENEVKRIVRRIYDKATGTVKKIVKRIG</sequence>
<evidence type="ECO:0000256" key="4">
    <source>
        <dbReference type="ARBA" id="ARBA00022729"/>
    </source>
</evidence>
<dbReference type="Proteomes" id="UP001158576">
    <property type="component" value="Chromosome 2"/>
</dbReference>
<keyword evidence="5" id="KW-0677">Repeat</keyword>
<dbReference type="EC" id="3.2.1.14" evidence="2"/>
<dbReference type="InterPro" id="IPR036508">
    <property type="entry name" value="Chitin-bd_dom_sf"/>
</dbReference>
<keyword evidence="11" id="KW-1185">Reference proteome</keyword>
<keyword evidence="6" id="KW-0146">Chitin degradation</keyword>
<dbReference type="InterPro" id="IPR051940">
    <property type="entry name" value="Chitin_bind-dev_reg"/>
</dbReference>
<dbReference type="PROSITE" id="PS50940">
    <property type="entry name" value="CHIT_BIND_II"/>
    <property type="match status" value="1"/>
</dbReference>
<evidence type="ECO:0000313" key="10">
    <source>
        <dbReference type="EMBL" id="CAG5110601.1"/>
    </source>
</evidence>
<evidence type="ECO:0000259" key="9">
    <source>
        <dbReference type="PROSITE" id="PS50940"/>
    </source>
</evidence>
<proteinExistence type="predicted"/>
<keyword evidence="6" id="KW-0119">Carbohydrate metabolism</keyword>
<name>A0ABN7T4T4_OIKDI</name>
<dbReference type="SUPFAM" id="SSF57625">
    <property type="entry name" value="Invertebrate chitin-binding proteins"/>
    <property type="match status" value="1"/>
</dbReference>
<reference evidence="10 11" key="1">
    <citation type="submission" date="2021-04" db="EMBL/GenBank/DDBJ databases">
        <authorList>
            <person name="Bliznina A."/>
        </authorList>
    </citation>
    <scope>NUCLEOTIDE SEQUENCE [LARGE SCALE GENOMIC DNA]</scope>
</reference>
<evidence type="ECO:0000256" key="6">
    <source>
        <dbReference type="ARBA" id="ARBA00023024"/>
    </source>
</evidence>
<keyword evidence="7" id="KW-1015">Disulfide bond</keyword>
<evidence type="ECO:0000256" key="1">
    <source>
        <dbReference type="ARBA" id="ARBA00000822"/>
    </source>
</evidence>
<protein>
    <recommendedName>
        <fullName evidence="2">chitinase</fullName>
        <ecNumber evidence="2">3.2.1.14</ecNumber>
    </recommendedName>
</protein>
<evidence type="ECO:0000256" key="7">
    <source>
        <dbReference type="ARBA" id="ARBA00023157"/>
    </source>
</evidence>
<feature type="domain" description="Chitin-binding type-2" evidence="9">
    <location>
        <begin position="1"/>
        <end position="46"/>
    </location>
</feature>
<evidence type="ECO:0000256" key="3">
    <source>
        <dbReference type="ARBA" id="ARBA00022669"/>
    </source>
</evidence>